<reference evidence="2" key="2">
    <citation type="submission" date="2011-02" db="EMBL/GenBank/DDBJ databases">
        <authorList>
            <person name="MacLean D."/>
        </authorList>
    </citation>
    <scope>NUCLEOTIDE SEQUENCE</scope>
</reference>
<accession>F0W8K1</accession>
<gene>
    <name evidence="2" type="primary">AlNc14C35G3127</name>
    <name evidence="2" type="ORF">ALNC14_035990</name>
</gene>
<organism evidence="2">
    <name type="scientific">Albugo laibachii Nc14</name>
    <dbReference type="NCBI Taxonomy" id="890382"/>
    <lineage>
        <taxon>Eukaryota</taxon>
        <taxon>Sar</taxon>
        <taxon>Stramenopiles</taxon>
        <taxon>Oomycota</taxon>
        <taxon>Peronosporomycetes</taxon>
        <taxon>Albuginales</taxon>
        <taxon>Albuginaceae</taxon>
        <taxon>Albugo</taxon>
    </lineage>
</organism>
<feature type="region of interest" description="Disordered" evidence="1">
    <location>
        <begin position="1"/>
        <end position="27"/>
    </location>
</feature>
<evidence type="ECO:0000313" key="2">
    <source>
        <dbReference type="EMBL" id="CCA17456.1"/>
    </source>
</evidence>
<proteinExistence type="predicted"/>
<protein>
    <submittedName>
        <fullName evidence="2">AlNc14C35G3127 protein</fullName>
    </submittedName>
</protein>
<dbReference type="AlphaFoldDB" id="F0W8K1"/>
<evidence type="ECO:0000256" key="1">
    <source>
        <dbReference type="SAM" id="MobiDB-lite"/>
    </source>
</evidence>
<dbReference type="EMBL" id="FR824080">
    <property type="protein sequence ID" value="CCA17456.1"/>
    <property type="molecule type" value="Genomic_DNA"/>
</dbReference>
<name>F0W8K1_9STRA</name>
<sequence length="123" mass="14294">MLSGNSILKNESLPDLNQDKDSSYASLPNTGDHLAHVLKFASPSQLQGRGYWKCSLSLFDYPVIKEAIEVEADLILEKLRGSSHPGKDWERWKKHMKHFLQNMRRKIRRQEEAELFRAQSELE</sequence>
<dbReference type="HOGENOM" id="CLU_2019481_0_0_1"/>
<reference evidence="2" key="1">
    <citation type="journal article" date="2011" name="PLoS Biol.">
        <title>Gene gain and loss during evolution of obligate parasitism in the white rust pathogen of Arabidopsis thaliana.</title>
        <authorList>
            <person name="Kemen E."/>
            <person name="Gardiner A."/>
            <person name="Schultz-Larsen T."/>
            <person name="Kemen A.C."/>
            <person name="Balmuth A.L."/>
            <person name="Robert-Seilaniantz A."/>
            <person name="Bailey K."/>
            <person name="Holub E."/>
            <person name="Studholme D.J."/>
            <person name="Maclean D."/>
            <person name="Jones J.D."/>
        </authorList>
    </citation>
    <scope>NUCLEOTIDE SEQUENCE</scope>
</reference>